<evidence type="ECO:0000256" key="1">
    <source>
        <dbReference type="ARBA" id="ARBA00004496"/>
    </source>
</evidence>
<comment type="subcellular location">
    <subcellularLocation>
        <location evidence="1">Cytoplasm</location>
    </subcellularLocation>
</comment>
<dbReference type="GO" id="GO:0097163">
    <property type="term" value="F:sulfur carrier activity"/>
    <property type="evidence" value="ECO:0007669"/>
    <property type="project" value="TreeGrafter"/>
</dbReference>
<evidence type="ECO:0000256" key="2">
    <source>
        <dbReference type="ARBA" id="ARBA00005718"/>
    </source>
</evidence>
<keyword evidence="3" id="KW-0963">Cytoplasm</keyword>
<evidence type="ECO:0008006" key="5">
    <source>
        <dbReference type="Google" id="ProtNLM"/>
    </source>
</evidence>
<comment type="similarity">
    <text evidence="2">Belongs to the DsrC/TusE family.</text>
</comment>
<dbReference type="PANTHER" id="PTHR37010">
    <property type="entry name" value="SULFURTRANSFERASE TUSE"/>
    <property type="match status" value="1"/>
</dbReference>
<dbReference type="InterPro" id="IPR043163">
    <property type="entry name" value="DsrC-like_N"/>
</dbReference>
<evidence type="ECO:0000313" key="4">
    <source>
        <dbReference type="EMBL" id="VAW69876.1"/>
    </source>
</evidence>
<gene>
    <name evidence="4" type="ORF">MNBD_GAMMA10-2923</name>
</gene>
<dbReference type="Gene3D" id="3.30.1420.10">
    <property type="match status" value="1"/>
</dbReference>
<dbReference type="SUPFAM" id="SSF69721">
    <property type="entry name" value="DsrC, the gamma subunit of dissimilatory sulfite reductase"/>
    <property type="match status" value="1"/>
</dbReference>
<dbReference type="GO" id="GO:0002143">
    <property type="term" value="P:tRNA wobble position uridine thiolation"/>
    <property type="evidence" value="ECO:0007669"/>
    <property type="project" value="TreeGrafter"/>
</dbReference>
<organism evidence="4">
    <name type="scientific">hydrothermal vent metagenome</name>
    <dbReference type="NCBI Taxonomy" id="652676"/>
    <lineage>
        <taxon>unclassified sequences</taxon>
        <taxon>metagenomes</taxon>
        <taxon>ecological metagenomes</taxon>
    </lineage>
</organism>
<protein>
    <recommendedName>
        <fullName evidence="5">tRNA 2-thiouridine synthesizing protein E</fullName>
    </recommendedName>
</protein>
<dbReference type="EMBL" id="UOFJ01000474">
    <property type="protein sequence ID" value="VAW69876.1"/>
    <property type="molecule type" value="Genomic_DNA"/>
</dbReference>
<dbReference type="InterPro" id="IPR007453">
    <property type="entry name" value="DsrC/TusE"/>
</dbReference>
<dbReference type="GO" id="GO:0005737">
    <property type="term" value="C:cytoplasm"/>
    <property type="evidence" value="ECO:0007669"/>
    <property type="project" value="UniProtKB-SubCell"/>
</dbReference>
<accession>A0A3B0YNB3</accession>
<evidence type="ECO:0000256" key="3">
    <source>
        <dbReference type="ARBA" id="ARBA00022490"/>
    </source>
</evidence>
<dbReference type="InterPro" id="IPR025526">
    <property type="entry name" value="DsrC-like_dom_sf"/>
</dbReference>
<sequence length="114" mass="13191">MNFDSEGYLVDSGEWNEDIAKLIGENIGISLSEHQLEFLVFIREYLEEYKFLPSEKTLKKAAFGVKGGRRKNIKIFEHFTTHGMQGVYKMAGIQQDQITESKKLLSNKLPTYRK</sequence>
<dbReference type="InterPro" id="IPR042072">
    <property type="entry name" value="DsrC-like_C"/>
</dbReference>
<dbReference type="Gene3D" id="1.10.10.370">
    <property type="entry name" value="DsrC-like protein, C-terminal domain"/>
    <property type="match status" value="1"/>
</dbReference>
<dbReference type="AlphaFoldDB" id="A0A3B0YNB3"/>
<dbReference type="Pfam" id="PF04358">
    <property type="entry name" value="DsrC"/>
    <property type="match status" value="1"/>
</dbReference>
<reference evidence="4" key="1">
    <citation type="submission" date="2018-06" db="EMBL/GenBank/DDBJ databases">
        <authorList>
            <person name="Zhirakovskaya E."/>
        </authorList>
    </citation>
    <scope>NUCLEOTIDE SEQUENCE</scope>
</reference>
<proteinExistence type="inferred from homology"/>
<dbReference type="PANTHER" id="PTHR37010:SF1">
    <property type="entry name" value="SULFURTRANSFERASE TUSE"/>
    <property type="match status" value="1"/>
</dbReference>
<name>A0A3B0YNB3_9ZZZZ</name>